<accession>A0AAD5UF92</accession>
<sequence length="471" mass="53055">MDKLPTDILELHILNYLSGDDIIKLSKVNKEMRLRLNQFQVFSSVNCKSVWPILDLTSTTACNKDSASRLSDITLTFTQIIINSDLFCQIYNVLPKSNALTLYITNVNDFRELQCALGASKVTELVIDCQSNLTQPQLDILLKEMNRYPSLKTVNFSCFQYSYTELASRQLAESKLTTLSLTNLDKSAIQRYAQVLPNSLIKNITVGITSCVHECDFAQEQDGEITIETAYKVLANLETFGGCISKKLLDHVLCLLPTLSLQRIDLPFQLQDESLEILIDNLSKSKLKALSIVPHQQINRLMESIQKSKIIHLALNSIDSSSTCRILSNHLPHIKLESLALTGKFSNNDLDLIFTNLTVPEVELDGWITDAKVGSLEFHLQTKSFRSLRLNLKTFGANGFQYVVPMVPDVDVHYLEVYWNDNSLARLSSFILSVGCKVRSLKVKHWPGVNADLGVLLARKHPKLSVEFLEM</sequence>
<evidence type="ECO:0008006" key="3">
    <source>
        <dbReference type="Google" id="ProtNLM"/>
    </source>
</evidence>
<proteinExistence type="predicted"/>
<evidence type="ECO:0000313" key="1">
    <source>
        <dbReference type="EMBL" id="KAJ3256494.1"/>
    </source>
</evidence>
<gene>
    <name evidence="1" type="ORF">HK103_005492</name>
</gene>
<dbReference type="CDD" id="cd09917">
    <property type="entry name" value="F-box_SF"/>
    <property type="match status" value="1"/>
</dbReference>
<dbReference type="Proteomes" id="UP001210925">
    <property type="component" value="Unassembled WGS sequence"/>
</dbReference>
<name>A0AAD5UF92_9FUNG</name>
<dbReference type="AlphaFoldDB" id="A0AAD5UF92"/>
<dbReference type="EMBL" id="JADGKB010000050">
    <property type="protein sequence ID" value="KAJ3256494.1"/>
    <property type="molecule type" value="Genomic_DNA"/>
</dbReference>
<reference evidence="1" key="1">
    <citation type="submission" date="2020-05" db="EMBL/GenBank/DDBJ databases">
        <title>Phylogenomic resolution of chytrid fungi.</title>
        <authorList>
            <person name="Stajich J.E."/>
            <person name="Amses K."/>
            <person name="Simmons R."/>
            <person name="Seto K."/>
            <person name="Myers J."/>
            <person name="Bonds A."/>
            <person name="Quandt C.A."/>
            <person name="Barry K."/>
            <person name="Liu P."/>
            <person name="Grigoriev I."/>
            <person name="Longcore J.E."/>
            <person name="James T.Y."/>
        </authorList>
    </citation>
    <scope>NUCLEOTIDE SEQUENCE</scope>
    <source>
        <strain evidence="1">PLAUS21</strain>
    </source>
</reference>
<evidence type="ECO:0000313" key="2">
    <source>
        <dbReference type="Proteomes" id="UP001210925"/>
    </source>
</evidence>
<organism evidence="1 2">
    <name type="scientific">Boothiomyces macroporosus</name>
    <dbReference type="NCBI Taxonomy" id="261099"/>
    <lineage>
        <taxon>Eukaryota</taxon>
        <taxon>Fungi</taxon>
        <taxon>Fungi incertae sedis</taxon>
        <taxon>Chytridiomycota</taxon>
        <taxon>Chytridiomycota incertae sedis</taxon>
        <taxon>Chytridiomycetes</taxon>
        <taxon>Rhizophydiales</taxon>
        <taxon>Terramycetaceae</taxon>
        <taxon>Boothiomyces</taxon>
    </lineage>
</organism>
<keyword evidence="2" id="KW-1185">Reference proteome</keyword>
<protein>
    <recommendedName>
        <fullName evidence="3">F-box domain-containing protein</fullName>
    </recommendedName>
</protein>
<comment type="caution">
    <text evidence="1">The sequence shown here is derived from an EMBL/GenBank/DDBJ whole genome shotgun (WGS) entry which is preliminary data.</text>
</comment>